<feature type="compositionally biased region" description="Low complexity" evidence="7">
    <location>
        <begin position="834"/>
        <end position="847"/>
    </location>
</feature>
<feature type="compositionally biased region" description="Basic and acidic residues" evidence="7">
    <location>
        <begin position="1147"/>
        <end position="1162"/>
    </location>
</feature>
<dbReference type="PANTHER" id="PTHR14843">
    <property type="entry name" value="DEUBIQUITINATING PROTEIN VCIP135"/>
    <property type="match status" value="1"/>
</dbReference>
<accession>A0A8B8E549</accession>
<feature type="domain" description="OTU" evidence="8">
    <location>
        <begin position="178"/>
        <end position="331"/>
    </location>
</feature>
<dbReference type="GO" id="GO:0090168">
    <property type="term" value="P:Golgi reassembly"/>
    <property type="evidence" value="ECO:0007669"/>
    <property type="project" value="TreeGrafter"/>
</dbReference>
<dbReference type="InterPro" id="IPR003323">
    <property type="entry name" value="OTU_dom"/>
</dbReference>
<dbReference type="KEGG" id="cvn:111132215"/>
<keyword evidence="9" id="KW-1185">Reference proteome</keyword>
<dbReference type="EC" id="3.4.19.12" evidence="2"/>
<dbReference type="PROSITE" id="PS50802">
    <property type="entry name" value="OTU"/>
    <property type="match status" value="1"/>
</dbReference>
<reference evidence="9" key="1">
    <citation type="submission" date="2024-06" db="UniProtKB">
        <authorList>
            <consortium name="RefSeq"/>
        </authorList>
    </citation>
    <scope>NUCLEOTIDE SEQUENCE [LARGE SCALE GENOMIC DNA]</scope>
</reference>
<dbReference type="RefSeq" id="XP_022335712.1">
    <property type="nucleotide sequence ID" value="XM_022480004.1"/>
</dbReference>
<gene>
    <name evidence="10" type="primary">LOC111132215</name>
</gene>
<dbReference type="Pfam" id="PF19437">
    <property type="entry name" value="VCIP135_N"/>
    <property type="match status" value="1"/>
</dbReference>
<keyword evidence="6" id="KW-0788">Thiol protease</keyword>
<feature type="region of interest" description="Disordered" evidence="7">
    <location>
        <begin position="818"/>
        <end position="847"/>
    </location>
</feature>
<dbReference type="OrthoDB" id="10012024at2759"/>
<feature type="region of interest" description="Disordered" evidence="7">
    <location>
        <begin position="1041"/>
        <end position="1082"/>
    </location>
</feature>
<evidence type="ECO:0000259" key="8">
    <source>
        <dbReference type="PROSITE" id="PS50802"/>
    </source>
</evidence>
<sequence length="1189" mass="132959">MRKSSSGSSTDSYKVLYGTCPDEQCKAKLYFPSYDKSIECTNCGQRHEKSAIKNIAEVTNPKVALHNILKNILLGNVKPKKGADNVKVLGLSNYVCKIVSPILTRYGMDKNTGTAKLLTELGQPAELNCGKILGDRAFLIEEENLDIIGYGKDRTGSAQYLADTLNVIKDANDNETRLVPIHADGDGHCLVHAVSRALVGRELFWHALRVNLMHHLQSKLTTYKDLFCDFIDVDEWSAIIRECDPNFVPQDGEPLGLRNIHVFGLANVLRRPIILLDSISGIQSSGDYSGVFLPGLLSPDECKSKDGLLNKPLCIAWSSMGRNHYIPLVGIKGKEQPLLPRYMIQRAWGLPSIQIEKYIDFNEKGCCVIGGNKCLSDKYIRTLVSAMEKVYMDKYGVHPQLVADTHQYLYRTLGMVGVKMEEVLKTTREAIQKKTLYRCLTCEAIMEYQLHEEWFRKGGNLYNLAVQTHGKLRSDKKYSFPQQGAVCSYDKDQDKLVPDLSRCKPSTCTYCQGENVRLVKGDGTVCYENGDRTTTPTVTGRCMCGFKHFWDGKEYDNLPEIFPISMEWNGEVVSEKVVWFQYESDITLNSNVFEVAQKLVQKHFPGEFGSERLVQRVVDTILRHTAPKVKDQEGASTSVVSPYQDTDWSAEEPSKIILTGHKQKTLHKEELTVSQKERMVKKQIETQAPKHQQKKSQEVAASGSKSSPSKPKVETAHRKETSPVPMETDKSCSQKKIRVATSDGRQVMLSVEGQVNFERLQDMIYKAVKVPPERQRIRIGFPPKELKRPSGSDLHEPIPLAHGDKISLEIIPLTHSLSESGAESPRHHEHSALRHSSSSPAKSKQSWSSFEEDIHTNSFEPLLQSFHEHAGNNSLDAAVASLTIMATLKGRDLWTHVQTMPHLFSVGGLFYKQVERDLGLVDGKHCTLPTLPGKVFRYNQAESRLELCMEPYGHFSIEPDVENKAKETRPIFGSRSDGSFSAFSGAVGQEKSKKTAFTGQGHSLKSMPDIERMPEDIPESSHQHARHSHTLCNPYYHQESIAEEPEEQSVSEGVEKSKGEGDGNRPYQRIGPGYSVINPSTVNQTNQSIQQFKDLAENIERTMHEDISKIDEEMEKLDEEEKKSRTFSVSSTNAPGNPEEGGASQDSGEKPDNAGSVTKEESMEVAGSEEGRQPITSTARDSGQTMEDQ</sequence>
<dbReference type="CDD" id="cd17059">
    <property type="entry name" value="Ubl_OTU1"/>
    <property type="match status" value="1"/>
</dbReference>
<feature type="compositionally biased region" description="Polar residues" evidence="7">
    <location>
        <begin position="1126"/>
        <end position="1135"/>
    </location>
</feature>
<feature type="compositionally biased region" description="Polar residues" evidence="7">
    <location>
        <begin position="1174"/>
        <end position="1189"/>
    </location>
</feature>
<dbReference type="GeneID" id="111132215"/>
<keyword evidence="3" id="KW-0645">Protease</keyword>
<keyword evidence="4" id="KW-0833">Ubl conjugation pathway</keyword>
<feature type="region of interest" description="Disordered" evidence="7">
    <location>
        <begin position="1106"/>
        <end position="1189"/>
    </location>
</feature>
<evidence type="ECO:0000313" key="9">
    <source>
        <dbReference type="Proteomes" id="UP000694844"/>
    </source>
</evidence>
<dbReference type="InterPro" id="IPR039087">
    <property type="entry name" value="VCPIP1"/>
</dbReference>
<organism evidence="9 10">
    <name type="scientific">Crassostrea virginica</name>
    <name type="common">Eastern oyster</name>
    <dbReference type="NCBI Taxonomy" id="6565"/>
    <lineage>
        <taxon>Eukaryota</taxon>
        <taxon>Metazoa</taxon>
        <taxon>Spiralia</taxon>
        <taxon>Lophotrochozoa</taxon>
        <taxon>Mollusca</taxon>
        <taxon>Bivalvia</taxon>
        <taxon>Autobranchia</taxon>
        <taxon>Pteriomorphia</taxon>
        <taxon>Ostreida</taxon>
        <taxon>Ostreoidea</taxon>
        <taxon>Ostreidae</taxon>
        <taxon>Crassostrea</taxon>
    </lineage>
</organism>
<name>A0A8B8E549_CRAVI</name>
<dbReference type="CDD" id="cd22769">
    <property type="entry name" value="OTU_VCIP135"/>
    <property type="match status" value="1"/>
</dbReference>
<evidence type="ECO:0000256" key="4">
    <source>
        <dbReference type="ARBA" id="ARBA00022786"/>
    </source>
</evidence>
<dbReference type="Pfam" id="PF02338">
    <property type="entry name" value="OTU"/>
    <property type="match status" value="1"/>
</dbReference>
<evidence type="ECO:0000256" key="7">
    <source>
        <dbReference type="SAM" id="MobiDB-lite"/>
    </source>
</evidence>
<dbReference type="GO" id="GO:0004843">
    <property type="term" value="F:cysteine-type deubiquitinase activity"/>
    <property type="evidence" value="ECO:0007669"/>
    <property type="project" value="UniProtKB-EC"/>
</dbReference>
<dbReference type="Proteomes" id="UP000694844">
    <property type="component" value="Chromosome 1"/>
</dbReference>
<comment type="catalytic activity">
    <reaction evidence="1">
        <text>Thiol-dependent hydrolysis of ester, thioester, amide, peptide and isopeptide bonds formed by the C-terminal Gly of ubiquitin (a 76-residue protein attached to proteins as an intracellular targeting signal).</text>
        <dbReference type="EC" id="3.4.19.12"/>
    </reaction>
</comment>
<evidence type="ECO:0000313" key="10">
    <source>
        <dbReference type="RefSeq" id="XP_022335712.1"/>
    </source>
</evidence>
<evidence type="ECO:0000256" key="2">
    <source>
        <dbReference type="ARBA" id="ARBA00012759"/>
    </source>
</evidence>
<evidence type="ECO:0000256" key="6">
    <source>
        <dbReference type="ARBA" id="ARBA00022807"/>
    </source>
</evidence>
<reference evidence="10" key="2">
    <citation type="submission" date="2025-08" db="UniProtKB">
        <authorList>
            <consortium name="RefSeq"/>
        </authorList>
    </citation>
    <scope>IDENTIFICATION</scope>
    <source>
        <tissue evidence="10">Whole sample</tissue>
    </source>
</reference>
<dbReference type="PANTHER" id="PTHR14843:SF2">
    <property type="entry name" value="DEUBIQUITINATING PROTEIN VCPIP1"/>
    <property type="match status" value="1"/>
</dbReference>
<evidence type="ECO:0000256" key="3">
    <source>
        <dbReference type="ARBA" id="ARBA00022670"/>
    </source>
</evidence>
<dbReference type="InterPro" id="IPR045827">
    <property type="entry name" value="VCPIP1_N"/>
</dbReference>
<dbReference type="InterPro" id="IPR048857">
    <property type="entry name" value="OTU1_Ubl"/>
</dbReference>
<feature type="compositionally biased region" description="Basic and acidic residues" evidence="7">
    <location>
        <begin position="1053"/>
        <end position="1063"/>
    </location>
</feature>
<dbReference type="AlphaFoldDB" id="A0A8B8E549"/>
<dbReference type="FunFam" id="3.90.70.80:FF:000004">
    <property type="entry name" value="deubiquitinating protein VCIP135 isoform X2"/>
    <property type="match status" value="1"/>
</dbReference>
<keyword evidence="5" id="KW-0378">Hydrolase</keyword>
<feature type="region of interest" description="Disordered" evidence="7">
    <location>
        <begin position="684"/>
        <end position="734"/>
    </location>
</feature>
<dbReference type="GO" id="GO:0071108">
    <property type="term" value="P:protein K48-linked deubiquitination"/>
    <property type="evidence" value="ECO:0007669"/>
    <property type="project" value="TreeGrafter"/>
</dbReference>
<feature type="compositionally biased region" description="Basic and acidic residues" evidence="7">
    <location>
        <begin position="711"/>
        <end position="732"/>
    </location>
</feature>
<dbReference type="Gene3D" id="3.10.20.90">
    <property type="entry name" value="Phosphatidylinositol 3-kinase Catalytic Subunit, Chain A, domain 1"/>
    <property type="match status" value="1"/>
</dbReference>
<dbReference type="GO" id="GO:0016567">
    <property type="term" value="P:protein ubiquitination"/>
    <property type="evidence" value="ECO:0007669"/>
    <property type="project" value="InterPro"/>
</dbReference>
<dbReference type="GO" id="GO:0016320">
    <property type="term" value="P:endoplasmic reticulum membrane fusion"/>
    <property type="evidence" value="ECO:0007669"/>
    <property type="project" value="TreeGrafter"/>
</dbReference>
<evidence type="ECO:0000256" key="1">
    <source>
        <dbReference type="ARBA" id="ARBA00000707"/>
    </source>
</evidence>
<protein>
    <recommendedName>
        <fullName evidence="2">ubiquitinyl hydrolase 1</fullName>
        <ecNumber evidence="2">3.4.19.12</ecNumber>
    </recommendedName>
</protein>
<dbReference type="GO" id="GO:0006508">
    <property type="term" value="P:proteolysis"/>
    <property type="evidence" value="ECO:0007669"/>
    <property type="project" value="UniProtKB-KW"/>
</dbReference>
<proteinExistence type="predicted"/>
<evidence type="ECO:0000256" key="5">
    <source>
        <dbReference type="ARBA" id="ARBA00022801"/>
    </source>
</evidence>
<dbReference type="GO" id="GO:0035871">
    <property type="term" value="P:protein K11-linked deubiquitination"/>
    <property type="evidence" value="ECO:0007669"/>
    <property type="project" value="TreeGrafter"/>
</dbReference>